<keyword evidence="7" id="KW-1185">Reference proteome</keyword>
<name>A0A844G0Q9_9BACT</name>
<evidence type="ECO:0000256" key="1">
    <source>
        <dbReference type="ARBA" id="ARBA00009437"/>
    </source>
</evidence>
<evidence type="ECO:0000256" key="4">
    <source>
        <dbReference type="ARBA" id="ARBA00023163"/>
    </source>
</evidence>
<evidence type="ECO:0000259" key="5">
    <source>
        <dbReference type="PROSITE" id="PS50931"/>
    </source>
</evidence>
<dbReference type="Gene3D" id="3.40.190.10">
    <property type="entry name" value="Periplasmic binding protein-like II"/>
    <property type="match status" value="2"/>
</dbReference>
<dbReference type="Pfam" id="PF03466">
    <property type="entry name" value="LysR_substrate"/>
    <property type="match status" value="1"/>
</dbReference>
<organism evidence="6 7">
    <name type="scientific">Victivallis lenta</name>
    <dbReference type="NCBI Taxonomy" id="2606640"/>
    <lineage>
        <taxon>Bacteria</taxon>
        <taxon>Pseudomonadati</taxon>
        <taxon>Lentisphaerota</taxon>
        <taxon>Lentisphaeria</taxon>
        <taxon>Victivallales</taxon>
        <taxon>Victivallaceae</taxon>
        <taxon>Victivallis</taxon>
    </lineage>
</organism>
<keyword evidence="2" id="KW-0805">Transcription regulation</keyword>
<dbReference type="InterPro" id="IPR000847">
    <property type="entry name" value="LysR_HTH_N"/>
</dbReference>
<evidence type="ECO:0000256" key="2">
    <source>
        <dbReference type="ARBA" id="ARBA00023015"/>
    </source>
</evidence>
<dbReference type="AlphaFoldDB" id="A0A844G0Q9"/>
<comment type="caution">
    <text evidence="6">The sequence shown here is derived from an EMBL/GenBank/DDBJ whole genome shotgun (WGS) entry which is preliminary data.</text>
</comment>
<reference evidence="6 7" key="1">
    <citation type="submission" date="2019-08" db="EMBL/GenBank/DDBJ databases">
        <title>In-depth cultivation of the pig gut microbiome towards novel bacterial diversity and tailored functional studies.</title>
        <authorList>
            <person name="Wylensek D."/>
            <person name="Hitch T.C.A."/>
            <person name="Clavel T."/>
        </authorList>
    </citation>
    <scope>NUCLEOTIDE SEQUENCE [LARGE SCALE GENOMIC DNA]</scope>
    <source>
        <strain evidence="6 7">BBE-744-WT-12</strain>
    </source>
</reference>
<dbReference type="InterPro" id="IPR036390">
    <property type="entry name" value="WH_DNA-bd_sf"/>
</dbReference>
<dbReference type="PANTHER" id="PTHR30126">
    <property type="entry name" value="HTH-TYPE TRANSCRIPTIONAL REGULATOR"/>
    <property type="match status" value="1"/>
</dbReference>
<sequence length="297" mass="32926">MIDRKLTIFRTAAALRNFTETAAALGMTQPNVTHQLARLEEELGVRLFLRDGRRVVLTAAGKALEAECGRLFADSARIVRSVQCAAAEMKVFHIGGTLTAGGYLLPDLAGSYMKRHPDRILELKVANTNGIEEMISARKLDVALVEGPFEQKYFLSEPFIPDELLPAFAPGHCAEAFSLEEYIRCGGRLILRERGSGTRYYFDRFLQTRKLPEPPPRNILEVNSFDALKRFVRQGLGITVISKLAIGDELAAGTLATGRFTEGEIVRRMNFIYLPGGELKFAETFIAYCKANTPAHA</sequence>
<proteinExistence type="inferred from homology"/>
<dbReference type="GO" id="GO:0003700">
    <property type="term" value="F:DNA-binding transcription factor activity"/>
    <property type="evidence" value="ECO:0007669"/>
    <property type="project" value="InterPro"/>
</dbReference>
<feature type="domain" description="HTH lysR-type" evidence="5">
    <location>
        <begin position="1"/>
        <end position="58"/>
    </location>
</feature>
<dbReference type="PRINTS" id="PR00039">
    <property type="entry name" value="HTHLYSR"/>
</dbReference>
<evidence type="ECO:0000313" key="7">
    <source>
        <dbReference type="Proteomes" id="UP000435649"/>
    </source>
</evidence>
<dbReference type="RefSeq" id="WP_106054537.1">
    <property type="nucleotide sequence ID" value="NZ_CALXOB010000047.1"/>
</dbReference>
<dbReference type="PROSITE" id="PS50931">
    <property type="entry name" value="HTH_LYSR"/>
    <property type="match status" value="1"/>
</dbReference>
<evidence type="ECO:0000256" key="3">
    <source>
        <dbReference type="ARBA" id="ARBA00023125"/>
    </source>
</evidence>
<dbReference type="Pfam" id="PF00126">
    <property type="entry name" value="HTH_1"/>
    <property type="match status" value="1"/>
</dbReference>
<dbReference type="PANTHER" id="PTHR30126:SF39">
    <property type="entry name" value="HTH-TYPE TRANSCRIPTIONAL REGULATOR CYSL"/>
    <property type="match status" value="1"/>
</dbReference>
<dbReference type="InterPro" id="IPR005119">
    <property type="entry name" value="LysR_subst-bd"/>
</dbReference>
<dbReference type="SUPFAM" id="SSF46785">
    <property type="entry name" value="Winged helix' DNA-binding domain"/>
    <property type="match status" value="1"/>
</dbReference>
<comment type="similarity">
    <text evidence="1">Belongs to the LysR transcriptional regulatory family.</text>
</comment>
<protein>
    <submittedName>
        <fullName evidence="6">LysR family transcriptional regulator</fullName>
    </submittedName>
</protein>
<dbReference type="SUPFAM" id="SSF53850">
    <property type="entry name" value="Periplasmic binding protein-like II"/>
    <property type="match status" value="1"/>
</dbReference>
<dbReference type="EMBL" id="VUNS01000004">
    <property type="protein sequence ID" value="MST96522.1"/>
    <property type="molecule type" value="Genomic_DNA"/>
</dbReference>
<keyword evidence="4" id="KW-0804">Transcription</keyword>
<dbReference type="Gene3D" id="1.10.10.10">
    <property type="entry name" value="Winged helix-like DNA-binding domain superfamily/Winged helix DNA-binding domain"/>
    <property type="match status" value="1"/>
</dbReference>
<dbReference type="InterPro" id="IPR036388">
    <property type="entry name" value="WH-like_DNA-bd_sf"/>
</dbReference>
<evidence type="ECO:0000313" key="6">
    <source>
        <dbReference type="EMBL" id="MST96522.1"/>
    </source>
</evidence>
<dbReference type="Proteomes" id="UP000435649">
    <property type="component" value="Unassembled WGS sequence"/>
</dbReference>
<keyword evidence="3" id="KW-0238">DNA-binding</keyword>
<accession>A0A844G0Q9</accession>
<gene>
    <name evidence="6" type="ORF">FYJ85_05615</name>
</gene>
<dbReference type="GO" id="GO:0000976">
    <property type="term" value="F:transcription cis-regulatory region binding"/>
    <property type="evidence" value="ECO:0007669"/>
    <property type="project" value="TreeGrafter"/>
</dbReference>